<dbReference type="Proteomes" id="UP000649604">
    <property type="component" value="Unassembled WGS sequence"/>
</dbReference>
<gene>
    <name evidence="4" type="ORF">GF339_18730</name>
</gene>
<evidence type="ECO:0000256" key="3">
    <source>
        <dbReference type="ARBA" id="ARBA00023065"/>
    </source>
</evidence>
<sequence length="125" mass="14227">MSCLRRQASRLSDSSTNPMAKIAFIGKENILRVFKYFGTEVFQVTTPEEAEEQLQTLLDDTETDWGIVYIEELLAEAFMERIRELNRKTLPVISIFPSIGEKKGLAGDTLEALVRKVIGVELRFD</sequence>
<protein>
    <recommendedName>
        <fullName evidence="6">V-type ATP synthase subunit F</fullName>
    </recommendedName>
</protein>
<dbReference type="GO" id="GO:0046961">
    <property type="term" value="F:proton-transporting ATPase activity, rotational mechanism"/>
    <property type="evidence" value="ECO:0007669"/>
    <property type="project" value="InterPro"/>
</dbReference>
<dbReference type="Pfam" id="PF01990">
    <property type="entry name" value="ATP-synt_F"/>
    <property type="match status" value="1"/>
</dbReference>
<evidence type="ECO:0000313" key="4">
    <source>
        <dbReference type="EMBL" id="MBD3326626.1"/>
    </source>
</evidence>
<keyword evidence="3" id="KW-0406">Ion transport</keyword>
<keyword evidence="2" id="KW-0813">Transport</keyword>
<dbReference type="AlphaFoldDB" id="A0A9D5Q879"/>
<comment type="caution">
    <text evidence="4">The sequence shown here is derived from an EMBL/GenBank/DDBJ whole genome shotgun (WGS) entry which is preliminary data.</text>
</comment>
<evidence type="ECO:0000256" key="2">
    <source>
        <dbReference type="ARBA" id="ARBA00022448"/>
    </source>
</evidence>
<name>A0A9D5Q879_9BACT</name>
<dbReference type="EMBL" id="WJJP01000610">
    <property type="protein sequence ID" value="MBD3326626.1"/>
    <property type="molecule type" value="Genomic_DNA"/>
</dbReference>
<organism evidence="4 5">
    <name type="scientific">candidate division KSB3 bacterium</name>
    <dbReference type="NCBI Taxonomy" id="2044937"/>
    <lineage>
        <taxon>Bacteria</taxon>
        <taxon>candidate division KSB3</taxon>
    </lineage>
</organism>
<evidence type="ECO:0000313" key="5">
    <source>
        <dbReference type="Proteomes" id="UP000649604"/>
    </source>
</evidence>
<evidence type="ECO:0008006" key="6">
    <source>
        <dbReference type="Google" id="ProtNLM"/>
    </source>
</evidence>
<accession>A0A9D5Q879</accession>
<proteinExistence type="inferred from homology"/>
<dbReference type="InterPro" id="IPR036906">
    <property type="entry name" value="ATPase_V1_fsu_sf"/>
</dbReference>
<dbReference type="InterPro" id="IPR008218">
    <property type="entry name" value="ATPase_V1-cplx_f_g_su"/>
</dbReference>
<evidence type="ECO:0000256" key="1">
    <source>
        <dbReference type="ARBA" id="ARBA00010148"/>
    </source>
</evidence>
<dbReference type="Gene3D" id="3.40.50.10580">
    <property type="entry name" value="ATPase, V1 complex, subunit F"/>
    <property type="match status" value="1"/>
</dbReference>
<reference evidence="4" key="1">
    <citation type="submission" date="2019-11" db="EMBL/GenBank/DDBJ databases">
        <title>Microbial mats filling the niche in hypersaline microbial mats.</title>
        <authorList>
            <person name="Wong H.L."/>
            <person name="Macleod F.I."/>
            <person name="White R.A. III"/>
            <person name="Burns B.P."/>
        </authorList>
    </citation>
    <scope>NUCLEOTIDE SEQUENCE</scope>
    <source>
        <strain evidence="4">Rbin_158</strain>
    </source>
</reference>
<dbReference type="SUPFAM" id="SSF159468">
    <property type="entry name" value="AtpF-like"/>
    <property type="match status" value="1"/>
</dbReference>
<comment type="similarity">
    <text evidence="1">Belongs to the V-ATPase F subunit family.</text>
</comment>